<name>A0AAD9NK04_9ANNE</name>
<feature type="compositionally biased region" description="Polar residues" evidence="1">
    <location>
        <begin position="206"/>
        <end position="217"/>
    </location>
</feature>
<evidence type="ECO:0000313" key="3">
    <source>
        <dbReference type="Proteomes" id="UP001208570"/>
    </source>
</evidence>
<reference evidence="2" key="1">
    <citation type="journal article" date="2023" name="Mol. Biol. Evol.">
        <title>Third-Generation Sequencing Reveals the Adaptive Role of the Epigenome in Three Deep-Sea Polychaetes.</title>
        <authorList>
            <person name="Perez M."/>
            <person name="Aroh O."/>
            <person name="Sun Y."/>
            <person name="Lan Y."/>
            <person name="Juniper S.K."/>
            <person name="Young C.R."/>
            <person name="Angers B."/>
            <person name="Qian P.Y."/>
        </authorList>
    </citation>
    <scope>NUCLEOTIDE SEQUENCE</scope>
    <source>
        <strain evidence="2">P08H-3</strain>
    </source>
</reference>
<evidence type="ECO:0000256" key="1">
    <source>
        <dbReference type="SAM" id="MobiDB-lite"/>
    </source>
</evidence>
<dbReference type="EMBL" id="JAODUP010000005">
    <property type="protein sequence ID" value="KAK2169989.1"/>
    <property type="molecule type" value="Genomic_DNA"/>
</dbReference>
<feature type="region of interest" description="Disordered" evidence="1">
    <location>
        <begin position="144"/>
        <end position="217"/>
    </location>
</feature>
<dbReference type="Proteomes" id="UP001208570">
    <property type="component" value="Unassembled WGS sequence"/>
</dbReference>
<proteinExistence type="predicted"/>
<dbReference type="AlphaFoldDB" id="A0AAD9NK04"/>
<feature type="compositionally biased region" description="Basic residues" evidence="1">
    <location>
        <begin position="175"/>
        <end position="187"/>
    </location>
</feature>
<keyword evidence="3" id="KW-1185">Reference proteome</keyword>
<protein>
    <submittedName>
        <fullName evidence="2">Uncharacterized protein</fullName>
    </submittedName>
</protein>
<organism evidence="2 3">
    <name type="scientific">Paralvinella palmiformis</name>
    <dbReference type="NCBI Taxonomy" id="53620"/>
    <lineage>
        <taxon>Eukaryota</taxon>
        <taxon>Metazoa</taxon>
        <taxon>Spiralia</taxon>
        <taxon>Lophotrochozoa</taxon>
        <taxon>Annelida</taxon>
        <taxon>Polychaeta</taxon>
        <taxon>Sedentaria</taxon>
        <taxon>Canalipalpata</taxon>
        <taxon>Terebellida</taxon>
        <taxon>Terebelliformia</taxon>
        <taxon>Alvinellidae</taxon>
        <taxon>Paralvinella</taxon>
    </lineage>
</organism>
<feature type="compositionally biased region" description="Basic residues" evidence="1">
    <location>
        <begin position="146"/>
        <end position="157"/>
    </location>
</feature>
<sequence length="217" mass="23756">MNQQQVTLSVCSTPSSCYFCTRNGVWGSSERVHIYIYSLFIYIHYRGDPGDYCPESDMEVVGRDCPSPHSDVDVETVTGSMMASWASVTDNSDTNCSSVRSSAASSSDGSFFAEADFASAVAKAAELSGLTVVGSTVMDLNAGKEKVKKPAKHRQRAIRPTSPYSTDSNYSSVHVPHKPYPKSQRKKQLQEQIARGQKPPVKPNKPQLNNQGTYSLF</sequence>
<comment type="caution">
    <text evidence="2">The sequence shown here is derived from an EMBL/GenBank/DDBJ whole genome shotgun (WGS) entry which is preliminary data.</text>
</comment>
<gene>
    <name evidence="2" type="ORF">LSH36_5g08002</name>
</gene>
<feature type="compositionally biased region" description="Polar residues" evidence="1">
    <location>
        <begin position="162"/>
        <end position="172"/>
    </location>
</feature>
<accession>A0AAD9NK04</accession>
<evidence type="ECO:0000313" key="2">
    <source>
        <dbReference type="EMBL" id="KAK2169989.1"/>
    </source>
</evidence>